<dbReference type="InterPro" id="IPR051236">
    <property type="entry name" value="HAT_RTT109-like"/>
</dbReference>
<proteinExistence type="inferred from homology"/>
<comment type="similarity">
    <text evidence="1">Belongs to the AIM6 family.</text>
</comment>
<keyword evidence="3" id="KW-0472">Membrane</keyword>
<dbReference type="EMBL" id="JAZHXI010000014">
    <property type="protein sequence ID" value="KAL2063960.1"/>
    <property type="molecule type" value="Genomic_DNA"/>
</dbReference>
<keyword evidence="3" id="KW-0812">Transmembrane</keyword>
<dbReference type="SUPFAM" id="SSF51695">
    <property type="entry name" value="PLC-like phosphodiesterases"/>
    <property type="match status" value="1"/>
</dbReference>
<evidence type="ECO:0000256" key="1">
    <source>
        <dbReference type="ARBA" id="ARBA00008858"/>
    </source>
</evidence>
<gene>
    <name evidence="4" type="ORF">VTL71DRAFT_4454</name>
</gene>
<feature type="transmembrane region" description="Helical" evidence="3">
    <location>
        <begin position="47"/>
        <end position="70"/>
    </location>
</feature>
<keyword evidence="3" id="KW-1133">Transmembrane helix</keyword>
<keyword evidence="5" id="KW-1185">Reference proteome</keyword>
<protein>
    <recommendedName>
        <fullName evidence="2">Altered inheritance of mitochondria protein 6</fullName>
    </recommendedName>
</protein>
<organism evidence="4 5">
    <name type="scientific">Oculimacula yallundae</name>
    <dbReference type="NCBI Taxonomy" id="86028"/>
    <lineage>
        <taxon>Eukaryota</taxon>
        <taxon>Fungi</taxon>
        <taxon>Dikarya</taxon>
        <taxon>Ascomycota</taxon>
        <taxon>Pezizomycotina</taxon>
        <taxon>Leotiomycetes</taxon>
        <taxon>Helotiales</taxon>
        <taxon>Ploettnerulaceae</taxon>
        <taxon>Oculimacula</taxon>
    </lineage>
</organism>
<dbReference type="InterPro" id="IPR017946">
    <property type="entry name" value="PLC-like_Pdiesterase_TIM-brl"/>
</dbReference>
<accession>A0ABR4C225</accession>
<evidence type="ECO:0000256" key="2">
    <source>
        <dbReference type="ARBA" id="ARBA00014286"/>
    </source>
</evidence>
<reference evidence="4 5" key="1">
    <citation type="journal article" date="2024" name="Commun. Biol.">
        <title>Comparative genomic analysis of thermophilic fungi reveals convergent evolutionary adaptations and gene losses.</title>
        <authorList>
            <person name="Steindorff A.S."/>
            <person name="Aguilar-Pontes M.V."/>
            <person name="Robinson A.J."/>
            <person name="Andreopoulos B."/>
            <person name="LaButti K."/>
            <person name="Kuo A."/>
            <person name="Mondo S."/>
            <person name="Riley R."/>
            <person name="Otillar R."/>
            <person name="Haridas S."/>
            <person name="Lipzen A."/>
            <person name="Grimwood J."/>
            <person name="Schmutz J."/>
            <person name="Clum A."/>
            <person name="Reid I.D."/>
            <person name="Moisan M.C."/>
            <person name="Butler G."/>
            <person name="Nguyen T.T.M."/>
            <person name="Dewar K."/>
            <person name="Conant G."/>
            <person name="Drula E."/>
            <person name="Henrissat B."/>
            <person name="Hansel C."/>
            <person name="Singer S."/>
            <person name="Hutchinson M.I."/>
            <person name="de Vries R.P."/>
            <person name="Natvig D.O."/>
            <person name="Powell A.J."/>
            <person name="Tsang A."/>
            <person name="Grigoriev I.V."/>
        </authorList>
    </citation>
    <scope>NUCLEOTIDE SEQUENCE [LARGE SCALE GENOMIC DNA]</scope>
    <source>
        <strain evidence="4 5">CBS 494.80</strain>
    </source>
</reference>
<evidence type="ECO:0000313" key="5">
    <source>
        <dbReference type="Proteomes" id="UP001595075"/>
    </source>
</evidence>
<dbReference type="PANTHER" id="PTHR31571:SF1">
    <property type="entry name" value="ALTERED INHERITANCE OF MITOCHONDRIA PROTEIN 6"/>
    <property type="match status" value="1"/>
</dbReference>
<sequence>MSITPDSLHVTEGARYGEAFSANLAIPKWKGLKNHTHARITRQWKTVVLIMLFLVLSLVLAWAAIFLTVANRFYPAPRRNGIQQIIQEYHAPRDGKRLPSAWVEDFSTGVIPVQCHSHNDYWRQTPLYEGIAAGCISTEADIWIKETSGSAQADLLVGHNKGSLRESRTLSSLYLDPLFDILTHQNEKISSNRLVGNGSVGVFDVAPEVSFVLLLDFKTSDNATWDTVVHQLNHLRSRDWLTHWTPEEGIVQRPLTIVASGGVPFATIVRNTTYREIFYDAPLQQLQDFQTPFSKNNSYYASDSLTKAVGSVMFGSLSKKQMSTVTAQVQRAGELGLKSRYWDTPSWPIGWRNRIWDNLLKQGASMLNTDDLSAAARWDWQMCVVLGVNVCSS</sequence>
<dbReference type="Proteomes" id="UP001595075">
    <property type="component" value="Unassembled WGS sequence"/>
</dbReference>
<dbReference type="PANTHER" id="PTHR31571">
    <property type="entry name" value="ALTERED INHERITANCE OF MITOCHONDRIA PROTEIN 6"/>
    <property type="match status" value="1"/>
</dbReference>
<evidence type="ECO:0000256" key="3">
    <source>
        <dbReference type="SAM" id="Phobius"/>
    </source>
</evidence>
<comment type="caution">
    <text evidence="4">The sequence shown here is derived from an EMBL/GenBank/DDBJ whole genome shotgun (WGS) entry which is preliminary data.</text>
</comment>
<evidence type="ECO:0000313" key="4">
    <source>
        <dbReference type="EMBL" id="KAL2063960.1"/>
    </source>
</evidence>
<name>A0ABR4C225_9HELO</name>